<accession>A0ABN8PMX7</accession>
<protein>
    <recommendedName>
        <fullName evidence="3">Reverse transcriptase domain-containing protein</fullName>
    </recommendedName>
</protein>
<dbReference type="PANTHER" id="PTHR21301:SF11">
    <property type="entry name" value="GIY-YIG DOMAIN-CONTAINING PROTEIN"/>
    <property type="match status" value="1"/>
</dbReference>
<dbReference type="EMBL" id="CALNXI010000925">
    <property type="protein sequence ID" value="CAH3147199.1"/>
    <property type="molecule type" value="Genomic_DNA"/>
</dbReference>
<keyword evidence="2" id="KW-1185">Reference proteome</keyword>
<reference evidence="1 2" key="1">
    <citation type="submission" date="2022-05" db="EMBL/GenBank/DDBJ databases">
        <authorList>
            <consortium name="Genoscope - CEA"/>
            <person name="William W."/>
        </authorList>
    </citation>
    <scope>NUCLEOTIDE SEQUENCE [LARGE SCALE GENOMIC DNA]</scope>
</reference>
<sequence>MADFEEQALSSVPTAPKIWKRYVDDTFTILYQGPRSKVKNFLKHLHTQQPTISFTMETENDNTIPFLDTLVIKDSEGRLTTSAYKKPTLISTCLMTHTTLNESDELNAVLSSAYTIDRKISSLNHRLPLRKRSI</sequence>
<name>A0ABN8PMX7_9CNID</name>
<dbReference type="PANTHER" id="PTHR21301">
    <property type="entry name" value="REVERSE TRANSCRIPTASE"/>
    <property type="match status" value="1"/>
</dbReference>
<proteinExistence type="predicted"/>
<organism evidence="1 2">
    <name type="scientific">Porites evermanni</name>
    <dbReference type="NCBI Taxonomy" id="104178"/>
    <lineage>
        <taxon>Eukaryota</taxon>
        <taxon>Metazoa</taxon>
        <taxon>Cnidaria</taxon>
        <taxon>Anthozoa</taxon>
        <taxon>Hexacorallia</taxon>
        <taxon>Scleractinia</taxon>
        <taxon>Fungiina</taxon>
        <taxon>Poritidae</taxon>
        <taxon>Porites</taxon>
    </lineage>
</organism>
<evidence type="ECO:0008006" key="3">
    <source>
        <dbReference type="Google" id="ProtNLM"/>
    </source>
</evidence>
<evidence type="ECO:0000313" key="2">
    <source>
        <dbReference type="Proteomes" id="UP001159427"/>
    </source>
</evidence>
<dbReference type="Proteomes" id="UP001159427">
    <property type="component" value="Unassembled WGS sequence"/>
</dbReference>
<comment type="caution">
    <text evidence="1">The sequence shown here is derived from an EMBL/GenBank/DDBJ whole genome shotgun (WGS) entry which is preliminary data.</text>
</comment>
<gene>
    <name evidence="1" type="ORF">PEVE_00044183</name>
</gene>
<evidence type="ECO:0000313" key="1">
    <source>
        <dbReference type="EMBL" id="CAH3147199.1"/>
    </source>
</evidence>